<evidence type="ECO:0000313" key="1">
    <source>
        <dbReference type="EMBL" id="PUB17366.1"/>
    </source>
</evidence>
<evidence type="ECO:0000313" key="2">
    <source>
        <dbReference type="Proteomes" id="UP000244523"/>
    </source>
</evidence>
<evidence type="ECO:0008006" key="3">
    <source>
        <dbReference type="Google" id="ProtNLM"/>
    </source>
</evidence>
<sequence>MQANTGDDSDTIRISAGLDTISGGDGADTFDAFSDNDSLEDETITVTVDAVGDGSTAKTGDGNTDSVDSIETFIADEASAEADSISLTEAGHQAVDISGIDDTATGTFTPSGGAPFAFGGVGKPTFSTLLNGTSGIPGVGQKGFSRLMAGAKPVRSAVSALRISRISTSLWSVLRMAH</sequence>
<reference evidence="1 2" key="1">
    <citation type="submission" date="2018-04" db="EMBL/GenBank/DDBJ databases">
        <title>Genomic Encyclopedia of Archaeal and Bacterial Type Strains, Phase II (KMG-II): from individual species to whole genera.</title>
        <authorList>
            <person name="Goeker M."/>
        </authorList>
    </citation>
    <scope>NUCLEOTIDE SEQUENCE [LARGE SCALE GENOMIC DNA]</scope>
    <source>
        <strain evidence="1 2">DSM 29955</strain>
    </source>
</reference>
<dbReference type="Proteomes" id="UP000244523">
    <property type="component" value="Unassembled WGS sequence"/>
</dbReference>
<organism evidence="1 2">
    <name type="scientific">Yoonia sediminilitoris</name>
    <dbReference type="NCBI Taxonomy" id="1286148"/>
    <lineage>
        <taxon>Bacteria</taxon>
        <taxon>Pseudomonadati</taxon>
        <taxon>Pseudomonadota</taxon>
        <taxon>Alphaproteobacteria</taxon>
        <taxon>Rhodobacterales</taxon>
        <taxon>Paracoccaceae</taxon>
        <taxon>Yoonia</taxon>
    </lineage>
</organism>
<dbReference type="AlphaFoldDB" id="A0A2T6KMD0"/>
<accession>A0A2T6KMD0</accession>
<dbReference type="RefSeq" id="WP_108385490.1">
    <property type="nucleotide sequence ID" value="NZ_QBUD01000002.1"/>
</dbReference>
<gene>
    <name evidence="1" type="ORF">C8N45_102378</name>
</gene>
<dbReference type="PROSITE" id="PS00330">
    <property type="entry name" value="HEMOLYSIN_CALCIUM"/>
    <property type="match status" value="1"/>
</dbReference>
<proteinExistence type="predicted"/>
<keyword evidence="2" id="KW-1185">Reference proteome</keyword>
<protein>
    <recommendedName>
        <fullName evidence="3">Hemolysin type calcium-binding protein</fullName>
    </recommendedName>
</protein>
<name>A0A2T6KMD0_9RHOB</name>
<comment type="caution">
    <text evidence="1">The sequence shown here is derived from an EMBL/GenBank/DDBJ whole genome shotgun (WGS) entry which is preliminary data.</text>
</comment>
<dbReference type="EMBL" id="QBUD01000002">
    <property type="protein sequence ID" value="PUB17366.1"/>
    <property type="molecule type" value="Genomic_DNA"/>
</dbReference>
<dbReference type="InterPro" id="IPR018511">
    <property type="entry name" value="Hemolysin-typ_Ca-bd_CS"/>
</dbReference>